<dbReference type="Proteomes" id="UP000035955">
    <property type="component" value="Unassembled WGS sequence"/>
</dbReference>
<dbReference type="OrthoDB" id="637859at2"/>
<sequence>NELLLGAGTTGHLHGIYTQRTAYSATGIPTAPKRVDHIRWAKLQVRKSFFPATAVVLNPEDWAAIELMKDTQGAYLHAAVTTGAEPRLWGLRVVESDAMAVGTFMVGAFALAAKIWDREQANVQISSEDRDNFVKNMLTLRGEERLALTVTRPTAFVGGAFPAAT</sequence>
<organism evidence="3 4">
    <name type="scientific">Methylobacterium variabile</name>
    <dbReference type="NCBI Taxonomy" id="298794"/>
    <lineage>
        <taxon>Bacteria</taxon>
        <taxon>Pseudomonadati</taxon>
        <taxon>Pseudomonadota</taxon>
        <taxon>Alphaproteobacteria</taxon>
        <taxon>Hyphomicrobiales</taxon>
        <taxon>Methylobacteriaceae</taxon>
        <taxon>Methylobacterium</taxon>
    </lineage>
</organism>
<comment type="caution">
    <text evidence="3">The sequence shown here is derived from an EMBL/GenBank/DDBJ whole genome shotgun (WGS) entry which is preliminary data.</text>
</comment>
<gene>
    <name evidence="3" type="ORF">VQ02_34365</name>
</gene>
<dbReference type="AlphaFoldDB" id="A0A0J6RS86"/>
<dbReference type="InterPro" id="IPR024455">
    <property type="entry name" value="Phage_capsid"/>
</dbReference>
<feature type="domain" description="Phage capsid-like C-terminal" evidence="2">
    <location>
        <begin position="2"/>
        <end position="159"/>
    </location>
</feature>
<evidence type="ECO:0000259" key="2">
    <source>
        <dbReference type="Pfam" id="PF05065"/>
    </source>
</evidence>
<comment type="subcellular location">
    <subcellularLocation>
        <location evidence="1">Virion</location>
    </subcellularLocation>
</comment>
<reference evidence="3 4" key="1">
    <citation type="submission" date="2015-03" db="EMBL/GenBank/DDBJ databases">
        <title>Genome sequencing of Methylobacterium variabile DSM 16961.</title>
        <authorList>
            <person name="Chaudhry V."/>
            <person name="Patil P.B."/>
        </authorList>
    </citation>
    <scope>NUCLEOTIDE SEQUENCE [LARGE SCALE GENOMIC DNA]</scope>
    <source>
        <strain evidence="3 4">DSM 16961</strain>
    </source>
</reference>
<dbReference type="EMBL" id="LABY01000524">
    <property type="protein sequence ID" value="KMO25775.1"/>
    <property type="molecule type" value="Genomic_DNA"/>
</dbReference>
<keyword evidence="4" id="KW-1185">Reference proteome</keyword>
<dbReference type="Pfam" id="PF05065">
    <property type="entry name" value="Phage_capsid"/>
    <property type="match status" value="1"/>
</dbReference>
<accession>A0A0J6RS86</accession>
<evidence type="ECO:0000313" key="3">
    <source>
        <dbReference type="EMBL" id="KMO25775.1"/>
    </source>
</evidence>
<evidence type="ECO:0000256" key="1">
    <source>
        <dbReference type="ARBA" id="ARBA00004328"/>
    </source>
</evidence>
<dbReference type="SUPFAM" id="SSF56563">
    <property type="entry name" value="Major capsid protein gp5"/>
    <property type="match status" value="1"/>
</dbReference>
<dbReference type="InterPro" id="IPR054612">
    <property type="entry name" value="Phage_capsid-like_C"/>
</dbReference>
<dbReference type="Gene3D" id="3.30.2320.10">
    <property type="entry name" value="hypothetical protein PF0899 domain"/>
    <property type="match status" value="1"/>
</dbReference>
<protein>
    <recommendedName>
        <fullName evidence="2">Phage capsid-like C-terminal domain-containing protein</fullName>
    </recommendedName>
</protein>
<dbReference type="NCBIfam" id="TIGR01554">
    <property type="entry name" value="major_cap_HK97"/>
    <property type="match status" value="1"/>
</dbReference>
<feature type="non-terminal residue" evidence="3">
    <location>
        <position position="1"/>
    </location>
</feature>
<dbReference type="PATRIC" id="fig|298794.3.peg.6220"/>
<dbReference type="RefSeq" id="WP_048448756.1">
    <property type="nucleotide sequence ID" value="NZ_LABY01000524.1"/>
</dbReference>
<name>A0A0J6RS86_9HYPH</name>
<evidence type="ECO:0000313" key="4">
    <source>
        <dbReference type="Proteomes" id="UP000035955"/>
    </source>
</evidence>
<proteinExistence type="predicted"/>